<dbReference type="PANTHER" id="PTHR46023">
    <property type="entry name" value="LIPASE CLASS 3 PROTEIN-LIKE"/>
    <property type="match status" value="1"/>
</dbReference>
<feature type="domain" description="Fungal lipase-type" evidence="2">
    <location>
        <begin position="215"/>
        <end position="344"/>
    </location>
</feature>
<dbReference type="AlphaFoldDB" id="A0A250X8J2"/>
<evidence type="ECO:0000259" key="2">
    <source>
        <dbReference type="Pfam" id="PF01764"/>
    </source>
</evidence>
<comment type="caution">
    <text evidence="3">The sequence shown here is derived from an EMBL/GenBank/DDBJ whole genome shotgun (WGS) entry which is preliminary data.</text>
</comment>
<dbReference type="SUPFAM" id="SSF53474">
    <property type="entry name" value="alpha/beta-Hydrolases"/>
    <property type="match status" value="1"/>
</dbReference>
<dbReference type="OrthoDB" id="438440at2759"/>
<feature type="compositionally biased region" description="Basic and acidic residues" evidence="1">
    <location>
        <begin position="425"/>
        <end position="434"/>
    </location>
</feature>
<dbReference type="PANTHER" id="PTHR46023:SF6">
    <property type="entry name" value="LIPASE CLASS 3 FAMILY PROTEIN"/>
    <property type="match status" value="1"/>
</dbReference>
<dbReference type="InterPro" id="IPR029058">
    <property type="entry name" value="AB_hydrolase_fold"/>
</dbReference>
<protein>
    <recommendedName>
        <fullName evidence="2">Fungal lipase-type domain-containing protein</fullName>
    </recommendedName>
</protein>
<dbReference type="Pfam" id="PF01764">
    <property type="entry name" value="Lipase_3"/>
    <property type="match status" value="1"/>
</dbReference>
<gene>
    <name evidence="3" type="ORF">CEUSTIGMA_g6827.t1</name>
</gene>
<reference evidence="3 4" key="1">
    <citation type="submission" date="2017-08" db="EMBL/GenBank/DDBJ databases">
        <title>Acidophilic green algal genome provides insights into adaptation to an acidic environment.</title>
        <authorList>
            <person name="Hirooka S."/>
            <person name="Hirose Y."/>
            <person name="Kanesaki Y."/>
            <person name="Higuchi S."/>
            <person name="Fujiwara T."/>
            <person name="Onuma R."/>
            <person name="Era A."/>
            <person name="Ohbayashi R."/>
            <person name="Uzuka A."/>
            <person name="Nozaki H."/>
            <person name="Yoshikawa H."/>
            <person name="Miyagishima S.Y."/>
        </authorList>
    </citation>
    <scope>NUCLEOTIDE SEQUENCE [LARGE SCALE GENOMIC DNA]</scope>
    <source>
        <strain evidence="3 4">NIES-2499</strain>
    </source>
</reference>
<keyword evidence="4" id="KW-1185">Reference proteome</keyword>
<dbReference type="Gene3D" id="3.40.50.1820">
    <property type="entry name" value="alpha/beta hydrolase"/>
    <property type="match status" value="1"/>
</dbReference>
<dbReference type="InterPro" id="IPR002921">
    <property type="entry name" value="Fungal_lipase-type"/>
</dbReference>
<dbReference type="CDD" id="cd00519">
    <property type="entry name" value="Lipase_3"/>
    <property type="match status" value="1"/>
</dbReference>
<name>A0A250X8J2_9CHLO</name>
<evidence type="ECO:0000313" key="3">
    <source>
        <dbReference type="EMBL" id="GAX79385.1"/>
    </source>
</evidence>
<accession>A0A250X8J2</accession>
<feature type="region of interest" description="Disordered" evidence="1">
    <location>
        <begin position="601"/>
        <end position="633"/>
    </location>
</feature>
<organism evidence="3 4">
    <name type="scientific">Chlamydomonas eustigma</name>
    <dbReference type="NCBI Taxonomy" id="1157962"/>
    <lineage>
        <taxon>Eukaryota</taxon>
        <taxon>Viridiplantae</taxon>
        <taxon>Chlorophyta</taxon>
        <taxon>core chlorophytes</taxon>
        <taxon>Chlorophyceae</taxon>
        <taxon>CS clade</taxon>
        <taxon>Chlamydomonadales</taxon>
        <taxon>Chlamydomonadaceae</taxon>
        <taxon>Chlamydomonas</taxon>
    </lineage>
</organism>
<feature type="compositionally biased region" description="Polar residues" evidence="1">
    <location>
        <begin position="457"/>
        <end position="474"/>
    </location>
</feature>
<feature type="compositionally biased region" description="Low complexity" evidence="1">
    <location>
        <begin position="604"/>
        <end position="620"/>
    </location>
</feature>
<evidence type="ECO:0000313" key="4">
    <source>
        <dbReference type="Proteomes" id="UP000232323"/>
    </source>
</evidence>
<dbReference type="EMBL" id="BEGY01000042">
    <property type="protein sequence ID" value="GAX79385.1"/>
    <property type="molecule type" value="Genomic_DNA"/>
</dbReference>
<dbReference type="GO" id="GO:0006629">
    <property type="term" value="P:lipid metabolic process"/>
    <property type="evidence" value="ECO:0007669"/>
    <property type="project" value="InterPro"/>
</dbReference>
<evidence type="ECO:0000256" key="1">
    <source>
        <dbReference type="SAM" id="MobiDB-lite"/>
    </source>
</evidence>
<sequence>MSETWANGHKDVAFLEDLTIISQGEALQILTETCQQACLQPSSQTQSRNAASSHSVSEDSGFNGWWDQDQDKKGYNNARSSSGALLGTSFHDSWIEIAKVVWSSLRASVEHIKALSLESIAFGYLALAKKHSDQEDSFTRGYDLCDSIAERPRLKSWLKLIDWCSALYDAPQSENLIAAALGVQQQCVLRYQPKSVPLCPAYVMVVDHSNTTLYFMIRGTSQLHDLVADVCGHCATFFSGHVHYGMLQVAMNILSLELEHIAAACRSNPGYIVHLVGHSLGGGVAALMCYIMRNSLVMKGKLGHALITATTFGCPPVMTLGLALECRSYITSVVYQDDMVARLCVHTIQALALEMDASKEEVFAANSFLTLAKSVGAAEVASSAVTAVLKYYAIKSATSLVAAQNPVLQAALVAGASWLGKAMSCDRSKQHTERSQTAAQPSTEEYVDTQPRGGISRLSSPASGVSATQSSAPFNTEKAAQSMSQAAAGAASFIGSSLMSWGNNAVQKASTMQNGSAGPSQYQTGFRATNSSSRGDLTFDDLLHTEVEAGCPRTTATAPSCDAPGSKGVLTEQLRTSTRLAAGTAATLLGSALLSWGRGIKKLSSGPPSQQSPRRPVSNSTSQSNQDGTTYCPDSAAFLTPGTMMNPLCNRSPTAAPPVQCGGCEDSASPSSGGAGRDCEAGLVSEQQNPLYNAGRLYHIQRTGNSERDARFCVMMCLGEERFQRILIKRSMLKDHFLKSYGYALLRAMEQAAWDDK</sequence>
<proteinExistence type="predicted"/>
<dbReference type="Proteomes" id="UP000232323">
    <property type="component" value="Unassembled WGS sequence"/>
</dbReference>
<feature type="region of interest" description="Disordered" evidence="1">
    <location>
        <begin position="425"/>
        <end position="478"/>
    </location>
</feature>